<organism evidence="1 3">
    <name type="scientific">Mucilaginibacter rubeus</name>
    <dbReference type="NCBI Taxonomy" id="2027860"/>
    <lineage>
        <taxon>Bacteria</taxon>
        <taxon>Pseudomonadati</taxon>
        <taxon>Bacteroidota</taxon>
        <taxon>Sphingobacteriia</taxon>
        <taxon>Sphingobacteriales</taxon>
        <taxon>Sphingobacteriaceae</taxon>
        <taxon>Mucilaginibacter</taxon>
    </lineage>
</organism>
<dbReference type="EMBL" id="CP071880">
    <property type="protein sequence ID" value="QTE50359.1"/>
    <property type="molecule type" value="Genomic_DNA"/>
</dbReference>
<protein>
    <submittedName>
        <fullName evidence="1">Uncharacterized protein</fullName>
    </submittedName>
</protein>
<accession>A0AAE6JM41</accession>
<evidence type="ECO:0000313" key="4">
    <source>
        <dbReference type="Proteomes" id="UP000663940"/>
    </source>
</evidence>
<dbReference type="EMBL" id="CP043451">
    <property type="protein sequence ID" value="QEM07097.1"/>
    <property type="molecule type" value="Genomic_DNA"/>
</dbReference>
<evidence type="ECO:0000313" key="1">
    <source>
        <dbReference type="EMBL" id="QEM07097.1"/>
    </source>
</evidence>
<keyword evidence="4" id="KW-1185">Reference proteome</keyword>
<reference evidence="1 3" key="1">
    <citation type="submission" date="2019-08" db="EMBL/GenBank/DDBJ databases">
        <title>Comparative genome analysis confer to the adaptation heavy metal polluted environment.</title>
        <authorList>
            <person name="Li Y."/>
        </authorList>
    </citation>
    <scope>NUCLEOTIDE SEQUENCE [LARGE SCALE GENOMIC DNA]</scope>
    <source>
        <strain evidence="1 3">P2</strain>
    </source>
</reference>
<dbReference type="Proteomes" id="UP000663940">
    <property type="component" value="Chromosome"/>
</dbReference>
<evidence type="ECO:0000313" key="3">
    <source>
        <dbReference type="Proteomes" id="UP000250557"/>
    </source>
</evidence>
<evidence type="ECO:0000313" key="2">
    <source>
        <dbReference type="EMBL" id="QTE50359.1"/>
    </source>
</evidence>
<name>A0AAE6JM41_9SPHI</name>
<sequence length="308" mass="36539">MEAEFFRSLANLCNVYELPEPDVSLIDFPQNVTTAYMQVKETLKLKDKTADCIIIKDESHSATLAVLRRFDTGMCLYYIPVRPLWNLMQTAQQQPLAEMLLSVYAYLYQIAKLPYYTENDSYLFGEYDMLQQWIDEADDEDEEEQQYRDEQTEVMDTLNHAGNRLVTLIRDNNYLLKWEANIKAYRQTEDWDLETECLADQFLTLFKEYPDRTLFDNIHDELIEPEETDRIRMEQYVSFYWSSNDCFYDMLFDTVNNEFGECGITDEPTSLQLFDTPQTGIINDLDFEKRLFELIDKLCGILNKYDHD</sequence>
<proteinExistence type="predicted"/>
<dbReference type="Proteomes" id="UP000250557">
    <property type="component" value="Chromosome"/>
</dbReference>
<gene>
    <name evidence="1" type="ORF">DIU31_027655</name>
    <name evidence="2" type="ORF">J3L21_33365</name>
</gene>
<dbReference type="AlphaFoldDB" id="A0AAE6JM41"/>
<reference evidence="2 4" key="2">
    <citation type="submission" date="2021-03" db="EMBL/GenBank/DDBJ databases">
        <title>Mucilaginibacter strains isolated from gold and copper mining confer multi heavy-metal resistance.</title>
        <authorList>
            <person name="Li Y."/>
        </authorList>
    </citation>
    <scope>NUCLEOTIDE SEQUENCE [LARGE SCALE GENOMIC DNA]</scope>
    <source>
        <strain evidence="2 4">P2-4</strain>
    </source>
</reference>
<dbReference type="RefSeq" id="WP_112658704.1">
    <property type="nucleotide sequence ID" value="NZ_CP043451.1"/>
</dbReference>